<gene>
    <name evidence="3" type="ORF">A3K87_01585</name>
</gene>
<comment type="caution">
    <text evidence="3">The sequence shown here is derived from an EMBL/GenBank/DDBJ whole genome shotgun (WGS) entry which is preliminary data.</text>
</comment>
<dbReference type="GO" id="GO:0003824">
    <property type="term" value="F:catalytic activity"/>
    <property type="evidence" value="ECO:0007669"/>
    <property type="project" value="InterPro"/>
</dbReference>
<reference evidence="3 4" key="1">
    <citation type="submission" date="2016-03" db="EMBL/GenBank/DDBJ databases">
        <title>Genome sequence of Variovorax paradoxus KB5.</title>
        <authorList>
            <person name="Jeong H."/>
            <person name="Hong C.E."/>
            <person name="Jo S.H."/>
            <person name="Park J.M."/>
        </authorList>
    </citation>
    <scope>NUCLEOTIDE SEQUENCE [LARGE SCALE GENOMIC DNA]</scope>
    <source>
        <strain evidence="3 4">KB5</strain>
    </source>
</reference>
<evidence type="ECO:0000313" key="4">
    <source>
        <dbReference type="Proteomes" id="UP000077852"/>
    </source>
</evidence>
<evidence type="ECO:0000256" key="1">
    <source>
        <dbReference type="PROSITE-ProRule" id="PRU00464"/>
    </source>
</evidence>
<protein>
    <submittedName>
        <fullName evidence="3">HIT domain-containing protein</fullName>
    </submittedName>
</protein>
<feature type="short sequence motif" description="Histidine triad motif" evidence="1">
    <location>
        <begin position="93"/>
        <end position="97"/>
    </location>
</feature>
<dbReference type="AlphaFoldDB" id="A0AA91DP29"/>
<sequence>MTGAARQGCVLCEGPGGRLVFEGAKLRVIHAEEAGFPAFYRVVWRDHAAEFSDLDAADRVLCMEAVAVVEQCMRERLKPAKMNIAALGNMVPHLHWHVIARFAGDSHFPGSVWAPAQRERNAAHEAEIASQLQALEAAMIERLGTRSF</sequence>
<evidence type="ECO:0000313" key="3">
    <source>
        <dbReference type="EMBL" id="OAK64205.1"/>
    </source>
</evidence>
<dbReference type="RefSeq" id="WP_081267956.1">
    <property type="nucleotide sequence ID" value="NZ_LVHG01000040.1"/>
</dbReference>
<dbReference type="InterPro" id="IPR026026">
    <property type="entry name" value="HIT_Hint"/>
</dbReference>
<proteinExistence type="predicted"/>
<dbReference type="PIRSF" id="PIRSF000714">
    <property type="entry name" value="HIT"/>
    <property type="match status" value="1"/>
</dbReference>
<dbReference type="Gene3D" id="3.30.428.10">
    <property type="entry name" value="HIT-like"/>
    <property type="match status" value="1"/>
</dbReference>
<dbReference type="InterPro" id="IPR011146">
    <property type="entry name" value="HIT-like"/>
</dbReference>
<dbReference type="InterPro" id="IPR036265">
    <property type="entry name" value="HIT-like_sf"/>
</dbReference>
<feature type="domain" description="HIT" evidence="2">
    <location>
        <begin position="7"/>
        <end position="108"/>
    </location>
</feature>
<dbReference type="SUPFAM" id="SSF54197">
    <property type="entry name" value="HIT-like"/>
    <property type="match status" value="1"/>
</dbReference>
<dbReference type="PROSITE" id="PS51084">
    <property type="entry name" value="HIT_2"/>
    <property type="match status" value="1"/>
</dbReference>
<accession>A0AA91DP29</accession>
<dbReference type="EMBL" id="LVHG01000040">
    <property type="protein sequence ID" value="OAK64205.1"/>
    <property type="molecule type" value="Genomic_DNA"/>
</dbReference>
<name>A0AA91DP29_VARPD</name>
<dbReference type="Proteomes" id="UP000077852">
    <property type="component" value="Unassembled WGS sequence"/>
</dbReference>
<evidence type="ECO:0000259" key="2">
    <source>
        <dbReference type="PROSITE" id="PS51084"/>
    </source>
</evidence>
<dbReference type="Pfam" id="PF01230">
    <property type="entry name" value="HIT"/>
    <property type="match status" value="1"/>
</dbReference>
<organism evidence="3 4">
    <name type="scientific">Variovorax paradoxus</name>
    <dbReference type="NCBI Taxonomy" id="34073"/>
    <lineage>
        <taxon>Bacteria</taxon>
        <taxon>Pseudomonadati</taxon>
        <taxon>Pseudomonadota</taxon>
        <taxon>Betaproteobacteria</taxon>
        <taxon>Burkholderiales</taxon>
        <taxon>Comamonadaceae</taxon>
        <taxon>Variovorax</taxon>
    </lineage>
</organism>